<dbReference type="STRING" id="1122997.GCA_000425285_01304"/>
<evidence type="ECO:0000313" key="1">
    <source>
        <dbReference type="EMBL" id="VEI04269.1"/>
    </source>
</evidence>
<accession>A0A448P247</accession>
<dbReference type="AlphaFoldDB" id="A0A448P247"/>
<proteinExistence type="predicted"/>
<reference evidence="1 2" key="1">
    <citation type="submission" date="2018-12" db="EMBL/GenBank/DDBJ databases">
        <authorList>
            <consortium name="Pathogen Informatics"/>
        </authorList>
    </citation>
    <scope>NUCLEOTIDE SEQUENCE [LARGE SCALE GENOMIC DNA]</scope>
    <source>
        <strain evidence="1 2">NCTC13652</strain>
    </source>
</reference>
<sequence>MAPSWQLPENRAVAVVGVGRGLTPACRGLPGGCPPASEKLSVVAGTVETMSSENRSGSGEAMAAALARLPVSRGVGRGAGSGHGGWSADDLSVRPGRAVHPGLRPVLPSGLMPEVYSLNGSAQVGLGLLVEGWCAVVGLPELGVEAAREWGVELSRMVLVPDPGSWLETVATLIEGLDVVLAAAPASIAPAAAQRLVARLRSRGSSLVVLGRWPHAHARIDVRTLGWQGLGRGYGALESQRLEITVTRHHSHRTVTLIRGAEGVTAAGESSDDSGGAGR</sequence>
<name>A0A448P247_9ACTN</name>
<keyword evidence="2" id="KW-1185">Reference proteome</keyword>
<dbReference type="EMBL" id="LR134473">
    <property type="protein sequence ID" value="VEI04269.1"/>
    <property type="molecule type" value="Genomic_DNA"/>
</dbReference>
<dbReference type="Proteomes" id="UP000277858">
    <property type="component" value="Chromosome"/>
</dbReference>
<protein>
    <submittedName>
        <fullName evidence="1">Uncharacterized protein</fullName>
    </submittedName>
</protein>
<evidence type="ECO:0000313" key="2">
    <source>
        <dbReference type="Proteomes" id="UP000277858"/>
    </source>
</evidence>
<organism evidence="1 2">
    <name type="scientific">Acidipropionibacterium jensenii</name>
    <dbReference type="NCBI Taxonomy" id="1749"/>
    <lineage>
        <taxon>Bacteria</taxon>
        <taxon>Bacillati</taxon>
        <taxon>Actinomycetota</taxon>
        <taxon>Actinomycetes</taxon>
        <taxon>Propionibacteriales</taxon>
        <taxon>Propionibacteriaceae</taxon>
        <taxon>Acidipropionibacterium</taxon>
    </lineage>
</organism>
<gene>
    <name evidence="1" type="ORF">NCTC13652_02496</name>
</gene>